<feature type="domain" description="FAD-binding" evidence="8">
    <location>
        <begin position="3"/>
        <end position="341"/>
    </location>
</feature>
<evidence type="ECO:0000256" key="4">
    <source>
        <dbReference type="ARBA" id="ARBA00022630"/>
    </source>
</evidence>
<reference evidence="9" key="1">
    <citation type="submission" date="2022-06" db="EMBL/GenBank/DDBJ databases">
        <title>A novel DMS-producing enzyme.</title>
        <authorList>
            <person name="Zhang Y."/>
        </authorList>
    </citation>
    <scope>NUCLEOTIDE SEQUENCE</scope>
    <source>
        <strain evidence="9">RT37</strain>
    </source>
</reference>
<dbReference type="SUPFAM" id="SSF51905">
    <property type="entry name" value="FAD/NAD(P)-binding domain"/>
    <property type="match status" value="1"/>
</dbReference>
<dbReference type="Gene3D" id="3.50.50.60">
    <property type="entry name" value="FAD/NAD(P)-binding domain"/>
    <property type="match status" value="2"/>
</dbReference>
<evidence type="ECO:0000313" key="9">
    <source>
        <dbReference type="EMBL" id="XBO72956.1"/>
    </source>
</evidence>
<evidence type="ECO:0000256" key="2">
    <source>
        <dbReference type="ARBA" id="ARBA00004749"/>
    </source>
</evidence>
<dbReference type="NCBIfam" id="NF006593">
    <property type="entry name" value="PRK09126.1"/>
    <property type="match status" value="1"/>
</dbReference>
<comment type="cofactor">
    <cofactor evidence="1">
        <name>FAD</name>
        <dbReference type="ChEBI" id="CHEBI:57692"/>
    </cofactor>
</comment>
<dbReference type="NCBIfam" id="TIGR01988">
    <property type="entry name" value="Ubi-OHases"/>
    <property type="match status" value="1"/>
</dbReference>
<dbReference type="Pfam" id="PF01494">
    <property type="entry name" value="FAD_binding_3"/>
    <property type="match status" value="1"/>
</dbReference>
<dbReference type="InterPro" id="IPR051205">
    <property type="entry name" value="UbiH/COQ6_monooxygenase"/>
</dbReference>
<evidence type="ECO:0000256" key="3">
    <source>
        <dbReference type="ARBA" id="ARBA00005349"/>
    </source>
</evidence>
<comment type="similarity">
    <text evidence="3">Belongs to the UbiH/COQ6 family.</text>
</comment>
<dbReference type="InterPro" id="IPR010971">
    <property type="entry name" value="UbiH/COQ6"/>
</dbReference>
<dbReference type="GO" id="GO:0004497">
    <property type="term" value="F:monooxygenase activity"/>
    <property type="evidence" value="ECO:0007669"/>
    <property type="project" value="UniProtKB-KW"/>
</dbReference>
<dbReference type="GO" id="GO:0016705">
    <property type="term" value="F:oxidoreductase activity, acting on paired donors, with incorporation or reduction of molecular oxygen"/>
    <property type="evidence" value="ECO:0007669"/>
    <property type="project" value="InterPro"/>
</dbReference>
<gene>
    <name evidence="9" type="primary">ubiM</name>
    <name evidence="9" type="ORF">NFG58_09765</name>
</gene>
<organism evidence="9">
    <name type="scientific">Halomonas sp. RT37</name>
    <dbReference type="NCBI Taxonomy" id="2950872"/>
    <lineage>
        <taxon>Bacteria</taxon>
        <taxon>Pseudomonadati</taxon>
        <taxon>Pseudomonadota</taxon>
        <taxon>Gammaproteobacteria</taxon>
        <taxon>Oceanospirillales</taxon>
        <taxon>Halomonadaceae</taxon>
        <taxon>Halomonas</taxon>
    </lineage>
</organism>
<evidence type="ECO:0000256" key="6">
    <source>
        <dbReference type="ARBA" id="ARBA00023002"/>
    </source>
</evidence>
<dbReference type="EMBL" id="CP098827">
    <property type="protein sequence ID" value="XBO72956.1"/>
    <property type="molecule type" value="Genomic_DNA"/>
</dbReference>
<comment type="pathway">
    <text evidence="2">Cofactor biosynthesis; ubiquinone biosynthesis.</text>
</comment>
<evidence type="ECO:0000256" key="1">
    <source>
        <dbReference type="ARBA" id="ARBA00001974"/>
    </source>
</evidence>
<sequence length="423" mass="46343">MKDVAIIGAGPVGLCLARALAGAGLSVALIDRIDRPRLAEPRPDGREIAMTQASCDLLADIGVWQRIPQHEVAPLTHAKVFNGQSSFAMDFDSGNDRPLGFMVPNHLIRRAAFEEAERMDGIDWHFSALESITSDPGAARLALEDGTRLSARLAVAADSRFSESRRQMGIAARMRDNGRSMLVCRVRHQRAHDQSAWEWFDHGQTLALLPLHEHLSSAVVTLPSQQMSELTALPPEALSQALAHRYGGRLGAMTLEGETHVYPLVSAYAERFVAERFALVGDAAVGMHPVTAHGFNFGAQSQHRLARRLIRAHQLGQDIADPQLLKRYEREHRLATWPLYQATQAIVGLYTDDGVHARMVRHLGLRLGDRLAPARRMIGQHLTEPHGGSPLTPLSSLSPLTNLPSLARRAASSLQSPLSRLLG</sequence>
<protein>
    <submittedName>
        <fullName evidence="9">5-demethoxyubiquinol-8 5-hydroxylase UbiM</fullName>
    </submittedName>
</protein>
<keyword evidence="4" id="KW-0285">Flavoprotein</keyword>
<evidence type="ECO:0000259" key="8">
    <source>
        <dbReference type="Pfam" id="PF01494"/>
    </source>
</evidence>
<keyword evidence="7" id="KW-0503">Monooxygenase</keyword>
<evidence type="ECO:0000256" key="7">
    <source>
        <dbReference type="ARBA" id="ARBA00023033"/>
    </source>
</evidence>
<dbReference type="InterPro" id="IPR036188">
    <property type="entry name" value="FAD/NAD-bd_sf"/>
</dbReference>
<evidence type="ECO:0000256" key="5">
    <source>
        <dbReference type="ARBA" id="ARBA00022827"/>
    </source>
</evidence>
<dbReference type="InterPro" id="IPR002938">
    <property type="entry name" value="FAD-bd"/>
</dbReference>
<dbReference type="PANTHER" id="PTHR43876">
    <property type="entry name" value="UBIQUINONE BIOSYNTHESIS MONOOXYGENASE COQ6, MITOCHONDRIAL"/>
    <property type="match status" value="1"/>
</dbReference>
<name>A0AAU7KMM0_9GAMM</name>
<accession>A0AAU7KMM0</accession>
<dbReference type="AlphaFoldDB" id="A0AAU7KMM0"/>
<dbReference type="GO" id="GO:0006744">
    <property type="term" value="P:ubiquinone biosynthetic process"/>
    <property type="evidence" value="ECO:0007669"/>
    <property type="project" value="InterPro"/>
</dbReference>
<keyword evidence="6" id="KW-0560">Oxidoreductase</keyword>
<dbReference type="GO" id="GO:0071949">
    <property type="term" value="F:FAD binding"/>
    <property type="evidence" value="ECO:0007669"/>
    <property type="project" value="InterPro"/>
</dbReference>
<proteinExistence type="inferred from homology"/>
<dbReference type="PANTHER" id="PTHR43876:SF25">
    <property type="entry name" value="MONOOXYGENASE NMA2164"/>
    <property type="match status" value="1"/>
</dbReference>
<dbReference type="RefSeq" id="WP_348828065.1">
    <property type="nucleotide sequence ID" value="NZ_CP098827.1"/>
</dbReference>
<keyword evidence="5" id="KW-0274">FAD</keyword>
<dbReference type="PRINTS" id="PR00420">
    <property type="entry name" value="RNGMNOXGNASE"/>
</dbReference>